<reference evidence="2" key="3">
    <citation type="submission" date="2022-01" db="UniProtKB">
        <authorList>
            <consortium name="EnsemblPlants"/>
        </authorList>
    </citation>
    <scope>IDENTIFICATION</scope>
    <source>
        <strain evidence="2">subsp. vulgare</strain>
    </source>
</reference>
<proteinExistence type="predicted"/>
<dbReference type="EnsemblPlants" id="HORVU.MOREX.r3.7HG0725540.1">
    <property type="protein sequence ID" value="HORVU.MOREX.r3.7HG0725540.1.CDS1"/>
    <property type="gene ID" value="HORVU.MOREX.r3.7HG0725540"/>
</dbReference>
<evidence type="ECO:0000256" key="1">
    <source>
        <dbReference type="SAM" id="MobiDB-lite"/>
    </source>
</evidence>
<organism evidence="2 3">
    <name type="scientific">Hordeum vulgare subsp. vulgare</name>
    <name type="common">Domesticated barley</name>
    <dbReference type="NCBI Taxonomy" id="112509"/>
    <lineage>
        <taxon>Eukaryota</taxon>
        <taxon>Viridiplantae</taxon>
        <taxon>Streptophyta</taxon>
        <taxon>Embryophyta</taxon>
        <taxon>Tracheophyta</taxon>
        <taxon>Spermatophyta</taxon>
        <taxon>Magnoliopsida</taxon>
        <taxon>Liliopsida</taxon>
        <taxon>Poales</taxon>
        <taxon>Poaceae</taxon>
        <taxon>BOP clade</taxon>
        <taxon>Pooideae</taxon>
        <taxon>Triticodae</taxon>
        <taxon>Triticeae</taxon>
        <taxon>Hordeinae</taxon>
        <taxon>Hordeum</taxon>
    </lineage>
</organism>
<protein>
    <submittedName>
        <fullName evidence="2">Uncharacterized protein</fullName>
    </submittedName>
</protein>
<dbReference type="Gramene" id="HORVU.MOREX.r3.7HG0725540.1">
    <property type="protein sequence ID" value="HORVU.MOREX.r3.7HG0725540.1.CDS1"/>
    <property type="gene ID" value="HORVU.MOREX.r3.7HG0725540"/>
</dbReference>
<dbReference type="Proteomes" id="UP000011116">
    <property type="component" value="Chromosome 7H"/>
</dbReference>
<keyword evidence="3" id="KW-1185">Reference proteome</keyword>
<name>A0A8I7BJQ8_HORVV</name>
<dbReference type="Gramene" id="HORVU.MOREX.r2.7HG0601750.1">
    <property type="protein sequence ID" value="HORVU.MOREX.r2.7HG0601750.1.CDS.1"/>
    <property type="gene ID" value="HORVU.MOREX.r2.7HG0601750"/>
</dbReference>
<dbReference type="AlphaFoldDB" id="A0A8I7BJQ8"/>
<evidence type="ECO:0000313" key="2">
    <source>
        <dbReference type="EnsemblPlants" id="HORVU.MOREX.r3.7HG0725540.1.CDS1"/>
    </source>
</evidence>
<feature type="region of interest" description="Disordered" evidence="1">
    <location>
        <begin position="1"/>
        <end position="21"/>
    </location>
</feature>
<reference evidence="3" key="1">
    <citation type="journal article" date="2012" name="Nature">
        <title>A physical, genetic and functional sequence assembly of the barley genome.</title>
        <authorList>
            <consortium name="The International Barley Genome Sequencing Consortium"/>
            <person name="Mayer K.F."/>
            <person name="Waugh R."/>
            <person name="Brown J.W."/>
            <person name="Schulman A."/>
            <person name="Langridge P."/>
            <person name="Platzer M."/>
            <person name="Fincher G.B."/>
            <person name="Muehlbauer G.J."/>
            <person name="Sato K."/>
            <person name="Close T.J."/>
            <person name="Wise R.P."/>
            <person name="Stein N."/>
        </authorList>
    </citation>
    <scope>NUCLEOTIDE SEQUENCE [LARGE SCALE GENOMIC DNA]</scope>
    <source>
        <strain evidence="3">cv. Morex</strain>
    </source>
</reference>
<evidence type="ECO:0000313" key="3">
    <source>
        <dbReference type="Proteomes" id="UP000011116"/>
    </source>
</evidence>
<sequence length="83" mass="8913">MLGTSVSRFSEARALHDGSSIPRRPNVGLLLEDVNQEAADYSDIDGLNGPKLFVLAKRTSLDGGSGRRAARSALNLVKLEDDM</sequence>
<accession>A0A8I7BJQ8</accession>
<reference evidence="2" key="2">
    <citation type="submission" date="2020-10" db="EMBL/GenBank/DDBJ databases">
        <authorList>
            <person name="Scholz U."/>
            <person name="Mascher M."/>
            <person name="Fiebig A."/>
        </authorList>
    </citation>
    <scope>NUCLEOTIDE SEQUENCE [LARGE SCALE GENOMIC DNA]</scope>
    <source>
        <strain evidence="2">cv. Morex</strain>
    </source>
</reference>